<evidence type="ECO:0000313" key="11">
    <source>
        <dbReference type="Proteomes" id="UP000284465"/>
    </source>
</evidence>
<keyword evidence="3 8" id="KW-0808">Transferase</keyword>
<dbReference type="InterPro" id="IPR029044">
    <property type="entry name" value="Nucleotide-diphossugar_trans"/>
</dbReference>
<comment type="similarity">
    <text evidence="1">Belongs to the glycosyltransferase 2 family.</text>
</comment>
<dbReference type="InterPro" id="IPR001173">
    <property type="entry name" value="Glyco_trans_2-like"/>
</dbReference>
<dbReference type="Proteomes" id="UP000283586">
    <property type="component" value="Unassembled WGS sequence"/>
</dbReference>
<dbReference type="EMBL" id="WGGT01000008">
    <property type="protein sequence ID" value="MVQ45714.1"/>
    <property type="molecule type" value="Genomic_DNA"/>
</dbReference>
<evidence type="ECO:0000313" key="5">
    <source>
        <dbReference type="EMBL" id="MVQ45714.1"/>
    </source>
</evidence>
<evidence type="ECO:0000313" key="10">
    <source>
        <dbReference type="Proteomes" id="UP000283586"/>
    </source>
</evidence>
<dbReference type="EMBL" id="QSFP01000007">
    <property type="protein sequence ID" value="RHA67651.1"/>
    <property type="molecule type" value="Genomic_DNA"/>
</dbReference>
<dbReference type="PANTHER" id="PTHR43685:SF5">
    <property type="entry name" value="GLYCOSYLTRANSFERASE EPSE-RELATED"/>
    <property type="match status" value="1"/>
</dbReference>
<dbReference type="GeneID" id="61432056"/>
<evidence type="ECO:0000313" key="7">
    <source>
        <dbReference type="EMBL" id="RHC15703.1"/>
    </source>
</evidence>
<reference evidence="9 10" key="1">
    <citation type="submission" date="2018-08" db="EMBL/GenBank/DDBJ databases">
        <title>A genome reference for cultivated species of the human gut microbiota.</title>
        <authorList>
            <person name="Zou Y."/>
            <person name="Xue W."/>
            <person name="Luo G."/>
        </authorList>
    </citation>
    <scope>NUCLEOTIDE SEQUENCE [LARGE SCALE GENOMIC DNA]</scope>
    <source>
        <strain evidence="8 10">AF31-21AC</strain>
        <strain evidence="7 9">AM37-1AC</strain>
        <strain evidence="6 11">AM43-11</strain>
    </source>
</reference>
<feature type="domain" description="Glycosyltransferase 2-like" evidence="4">
    <location>
        <begin position="7"/>
        <end position="151"/>
    </location>
</feature>
<gene>
    <name evidence="7" type="ORF">DW856_13365</name>
    <name evidence="6" type="ORF">DW927_07965</name>
    <name evidence="8" type="ORF">DWZ31_07685</name>
    <name evidence="5" type="ORF">GCK47_08355</name>
</gene>
<dbReference type="Gene3D" id="3.90.550.10">
    <property type="entry name" value="Spore Coat Polysaccharide Biosynthesis Protein SpsA, Chain A"/>
    <property type="match status" value="1"/>
</dbReference>
<evidence type="ECO:0000259" key="4">
    <source>
        <dbReference type="Pfam" id="PF00535"/>
    </source>
</evidence>
<evidence type="ECO:0000256" key="1">
    <source>
        <dbReference type="ARBA" id="ARBA00006739"/>
    </source>
</evidence>
<name>A0A3R6JFX4_9FIRM</name>
<proteinExistence type="inferred from homology"/>
<dbReference type="EMBL" id="QSHO01000012">
    <property type="protein sequence ID" value="RHC15703.1"/>
    <property type="molecule type" value="Genomic_DNA"/>
</dbReference>
<accession>A0A3R6JFX4</accession>
<evidence type="ECO:0000313" key="9">
    <source>
        <dbReference type="Proteomes" id="UP000283513"/>
    </source>
</evidence>
<dbReference type="GO" id="GO:0016757">
    <property type="term" value="F:glycosyltransferase activity"/>
    <property type="evidence" value="ECO:0007669"/>
    <property type="project" value="UniProtKB-KW"/>
</dbReference>
<dbReference type="RefSeq" id="WP_006856671.1">
    <property type="nucleotide sequence ID" value="NZ_CP097279.1"/>
</dbReference>
<dbReference type="SUPFAM" id="SSF53448">
    <property type="entry name" value="Nucleotide-diphospho-sugar transferases"/>
    <property type="match status" value="1"/>
</dbReference>
<evidence type="ECO:0000313" key="12">
    <source>
        <dbReference type="Proteomes" id="UP000479531"/>
    </source>
</evidence>
<evidence type="ECO:0000256" key="3">
    <source>
        <dbReference type="ARBA" id="ARBA00022679"/>
    </source>
</evidence>
<protein>
    <submittedName>
        <fullName evidence="8">Glycosyltransferase</fullName>
    </submittedName>
</protein>
<evidence type="ECO:0000256" key="2">
    <source>
        <dbReference type="ARBA" id="ARBA00022676"/>
    </source>
</evidence>
<comment type="caution">
    <text evidence="8">The sequence shown here is derived from an EMBL/GenBank/DDBJ whole genome shotgun (WGS) entry which is preliminary data.</text>
</comment>
<dbReference type="AlphaFoldDB" id="A0A3R6JFX4"/>
<dbReference type="Pfam" id="PF00535">
    <property type="entry name" value="Glycos_transf_2"/>
    <property type="match status" value="1"/>
</dbReference>
<evidence type="ECO:0000313" key="8">
    <source>
        <dbReference type="EMBL" id="RHN09310.1"/>
    </source>
</evidence>
<reference evidence="5 12" key="2">
    <citation type="submission" date="2019-10" db="EMBL/GenBank/DDBJ databases">
        <title>Roseburia spp. ameliorate alcoholic fatty liver via restoration of gut barrier function.</title>
        <authorList>
            <person name="Seo B."/>
            <person name="Ko G."/>
        </authorList>
    </citation>
    <scope>NUCLEOTIDE SEQUENCE [LARGE SCALE GENOMIC DNA]</scope>
    <source>
        <strain evidence="5 12">SNUG30017</strain>
    </source>
</reference>
<dbReference type="Proteomes" id="UP000283513">
    <property type="component" value="Unassembled WGS sequence"/>
</dbReference>
<sequence>MIEQNYSVLMSVYRKEKAEYLQKSIDSMLSQTVPPQDFVIVCDGLLGDELNQVLQKKKQEYPECFQIVQLPENRGLGEALKEGLVYCKNELVARMDSDDISVPERCEWQLKAFAQNNVSIISGAVQEFMDDTAQAGTVRYVPESSEKIAVYAKKRNPFNHPAVMFKKSDVIKAGSYMDFHGFEDYYLWLRMLSGGMKGYNLSEVLVYMRVGNGMYARRGGVSYLKDMAEFRKIMLNSGYINLLEFLTSVITRGIVILMPANLRKTVYSVFLRK</sequence>
<dbReference type="Proteomes" id="UP000479531">
    <property type="component" value="Unassembled WGS sequence"/>
</dbReference>
<evidence type="ECO:0000313" key="6">
    <source>
        <dbReference type="EMBL" id="RHA67651.1"/>
    </source>
</evidence>
<organism evidence="8 10">
    <name type="scientific">Roseburia intestinalis</name>
    <dbReference type="NCBI Taxonomy" id="166486"/>
    <lineage>
        <taxon>Bacteria</taxon>
        <taxon>Bacillati</taxon>
        <taxon>Bacillota</taxon>
        <taxon>Clostridia</taxon>
        <taxon>Lachnospirales</taxon>
        <taxon>Lachnospiraceae</taxon>
        <taxon>Roseburia</taxon>
    </lineage>
</organism>
<dbReference type="EMBL" id="QRQN01000007">
    <property type="protein sequence ID" value="RHN09310.1"/>
    <property type="molecule type" value="Genomic_DNA"/>
</dbReference>
<dbReference type="Proteomes" id="UP000284465">
    <property type="component" value="Unassembled WGS sequence"/>
</dbReference>
<keyword evidence="2" id="KW-0328">Glycosyltransferase</keyword>
<dbReference type="PANTHER" id="PTHR43685">
    <property type="entry name" value="GLYCOSYLTRANSFERASE"/>
    <property type="match status" value="1"/>
</dbReference>
<dbReference type="InterPro" id="IPR050834">
    <property type="entry name" value="Glycosyltransf_2"/>
</dbReference>